<gene>
    <name evidence="2" type="ORF">GCM10010430_69910</name>
</gene>
<evidence type="ECO:0000313" key="3">
    <source>
        <dbReference type="Proteomes" id="UP001500305"/>
    </source>
</evidence>
<dbReference type="Proteomes" id="UP001500305">
    <property type="component" value="Unassembled WGS sequence"/>
</dbReference>
<feature type="region of interest" description="Disordered" evidence="1">
    <location>
        <begin position="45"/>
        <end position="106"/>
    </location>
</feature>
<accession>A0ABN3EVT5</accession>
<organism evidence="2 3">
    <name type="scientific">Kitasatospora cystarginea</name>
    <dbReference type="NCBI Taxonomy" id="58350"/>
    <lineage>
        <taxon>Bacteria</taxon>
        <taxon>Bacillati</taxon>
        <taxon>Actinomycetota</taxon>
        <taxon>Actinomycetes</taxon>
        <taxon>Kitasatosporales</taxon>
        <taxon>Streptomycetaceae</taxon>
        <taxon>Kitasatospora</taxon>
    </lineage>
</organism>
<sequence length="106" mass="11338">MTPIAPDPIEEPFMISPTPLPENAPLCVLGTGQCRSPIVSATTTVGSYRPGRPARELIGEGVGRRARYGTQAQSRPPGGRLSLADAPSVRGVRRPPHDRQESESPR</sequence>
<feature type="compositionally biased region" description="Basic and acidic residues" evidence="1">
    <location>
        <begin position="95"/>
        <end position="106"/>
    </location>
</feature>
<dbReference type="EMBL" id="BAAATR010000048">
    <property type="protein sequence ID" value="GAA2273964.1"/>
    <property type="molecule type" value="Genomic_DNA"/>
</dbReference>
<name>A0ABN3EVT5_9ACTN</name>
<comment type="caution">
    <text evidence="2">The sequence shown here is derived from an EMBL/GenBank/DDBJ whole genome shotgun (WGS) entry which is preliminary data.</text>
</comment>
<evidence type="ECO:0000256" key="1">
    <source>
        <dbReference type="SAM" id="MobiDB-lite"/>
    </source>
</evidence>
<proteinExistence type="predicted"/>
<evidence type="ECO:0000313" key="2">
    <source>
        <dbReference type="EMBL" id="GAA2273964.1"/>
    </source>
</evidence>
<reference evidence="2 3" key="1">
    <citation type="journal article" date="2019" name="Int. J. Syst. Evol. Microbiol.">
        <title>The Global Catalogue of Microorganisms (GCM) 10K type strain sequencing project: providing services to taxonomists for standard genome sequencing and annotation.</title>
        <authorList>
            <consortium name="The Broad Institute Genomics Platform"/>
            <consortium name="The Broad Institute Genome Sequencing Center for Infectious Disease"/>
            <person name="Wu L."/>
            <person name="Ma J."/>
        </authorList>
    </citation>
    <scope>NUCLEOTIDE SEQUENCE [LARGE SCALE GENOMIC DNA]</scope>
    <source>
        <strain evidence="2 3">JCM 7356</strain>
    </source>
</reference>
<protein>
    <submittedName>
        <fullName evidence="2">Uncharacterized protein</fullName>
    </submittedName>
</protein>
<keyword evidence="3" id="KW-1185">Reference proteome</keyword>